<evidence type="ECO:0008006" key="3">
    <source>
        <dbReference type="Google" id="ProtNLM"/>
    </source>
</evidence>
<sequence length="141" mass="14801">MLLHAGDREEARNRFAALWSELGDGGEALHRCTLARYLADAQDDPGDALAWDLRALAAADAGRAGKASPEAAQALRALGPALHLDLAVGYLRLHHPEAARLHLARARGALDALGGDDGHGRRIRTGIDALARQLDPGGPLG</sequence>
<dbReference type="Proteomes" id="UP000005940">
    <property type="component" value="Chromosome"/>
</dbReference>
<dbReference type="InterPro" id="IPR011990">
    <property type="entry name" value="TPR-like_helical_dom_sf"/>
</dbReference>
<organism evidence="1 2">
    <name type="scientific">Streptomyces tsukubensis (strain DSM 42081 / NBRC 108919 / NRRL 18488 / 9993)</name>
    <dbReference type="NCBI Taxonomy" id="1114943"/>
    <lineage>
        <taxon>Bacteria</taxon>
        <taxon>Bacillati</taxon>
        <taxon>Actinomycetota</taxon>
        <taxon>Actinomycetes</taxon>
        <taxon>Kitasatosporales</taxon>
        <taxon>Streptomycetaceae</taxon>
        <taxon>Streptomyces</taxon>
    </lineage>
</organism>
<proteinExistence type="predicted"/>
<dbReference type="SUPFAM" id="SSF48452">
    <property type="entry name" value="TPR-like"/>
    <property type="match status" value="1"/>
</dbReference>
<dbReference type="AlphaFoldDB" id="A0A7G3UP47"/>
<reference evidence="1 2" key="1">
    <citation type="journal article" date="2012" name="J. Bacteriol.">
        <title>Draft genome of Streptomyces tsukubaensis NRRL 18488, the producer of the clinically important immunosuppressant tacrolimus (FK506).</title>
        <authorList>
            <person name="Barreiro C."/>
            <person name="Prieto C."/>
            <person name="Sola-Landa A."/>
            <person name="Solera E."/>
            <person name="Martinez-Castro M."/>
            <person name="Perez-Redondo R."/>
            <person name="Garcia-Estrada C."/>
            <person name="Aparicio J.F."/>
            <person name="Fernandez-Martinez L.T."/>
            <person name="Santos-Aberturas J."/>
            <person name="Salehi-Najafabadi Z."/>
            <person name="Rodriguez-Garcia A."/>
            <person name="Tauch A."/>
            <person name="Martin J.F."/>
        </authorList>
    </citation>
    <scope>NUCLEOTIDE SEQUENCE [LARGE SCALE GENOMIC DNA]</scope>
    <source>
        <strain evidence="2">DSM 42081 / NBRC 108919 / NRRL 18488 / 9993</strain>
    </source>
</reference>
<name>A0A7G3UP47_STRT9</name>
<evidence type="ECO:0000313" key="2">
    <source>
        <dbReference type="Proteomes" id="UP000005940"/>
    </source>
</evidence>
<gene>
    <name evidence="1" type="ORF">STSU_030330</name>
</gene>
<accession>A0A7G3UP47</accession>
<evidence type="ECO:0000313" key="1">
    <source>
        <dbReference type="EMBL" id="QKM72006.1"/>
    </source>
</evidence>
<protein>
    <recommendedName>
        <fullName evidence="3">Tetratricopeptide repeat protein</fullName>
    </recommendedName>
</protein>
<keyword evidence="2" id="KW-1185">Reference proteome</keyword>
<dbReference type="EMBL" id="CP029159">
    <property type="protein sequence ID" value="QKM72006.1"/>
    <property type="molecule type" value="Genomic_DNA"/>
</dbReference>